<sequence length="106" mass="12734">MGEWWKWRCELKICYSKHAMTLHAPIDKLQNLLRFMFFVEKINILMLKRSPFLRKLKRKANCYSITSRKRVMEKLLVRNHFRGDSSNPNTMRKMLFNNSQALALAT</sequence>
<dbReference type="AlphaFoldDB" id="A0A1J1J114"/>
<protein>
    <submittedName>
        <fullName evidence="1">CLUMA_CG019332, isoform A</fullName>
    </submittedName>
</protein>
<name>A0A1J1J114_9DIPT</name>
<evidence type="ECO:0000313" key="1">
    <source>
        <dbReference type="EMBL" id="CRL06141.1"/>
    </source>
</evidence>
<reference evidence="1 2" key="1">
    <citation type="submission" date="2015-04" db="EMBL/GenBank/DDBJ databases">
        <authorList>
            <person name="Syromyatnikov M.Y."/>
            <person name="Popov V.N."/>
        </authorList>
    </citation>
    <scope>NUCLEOTIDE SEQUENCE [LARGE SCALE GENOMIC DNA]</scope>
</reference>
<evidence type="ECO:0000313" key="2">
    <source>
        <dbReference type="Proteomes" id="UP000183832"/>
    </source>
</evidence>
<proteinExistence type="predicted"/>
<dbReference type="EMBL" id="CVRI01000066">
    <property type="protein sequence ID" value="CRL06141.1"/>
    <property type="molecule type" value="Genomic_DNA"/>
</dbReference>
<accession>A0A1J1J114</accession>
<gene>
    <name evidence="1" type="ORF">CLUMA_CG019332</name>
</gene>
<organism evidence="1 2">
    <name type="scientific">Clunio marinus</name>
    <dbReference type="NCBI Taxonomy" id="568069"/>
    <lineage>
        <taxon>Eukaryota</taxon>
        <taxon>Metazoa</taxon>
        <taxon>Ecdysozoa</taxon>
        <taxon>Arthropoda</taxon>
        <taxon>Hexapoda</taxon>
        <taxon>Insecta</taxon>
        <taxon>Pterygota</taxon>
        <taxon>Neoptera</taxon>
        <taxon>Endopterygota</taxon>
        <taxon>Diptera</taxon>
        <taxon>Nematocera</taxon>
        <taxon>Chironomoidea</taxon>
        <taxon>Chironomidae</taxon>
        <taxon>Clunio</taxon>
    </lineage>
</organism>
<dbReference type="Proteomes" id="UP000183832">
    <property type="component" value="Unassembled WGS sequence"/>
</dbReference>
<keyword evidence="2" id="KW-1185">Reference proteome</keyword>